<accession>A0A7S1FAV3</accession>
<evidence type="ECO:0000256" key="1">
    <source>
        <dbReference type="SAM" id="MobiDB-lite"/>
    </source>
</evidence>
<organism evidence="2">
    <name type="scientific">Noctiluca scintillans</name>
    <name type="common">Sea sparkle</name>
    <name type="synonym">Red tide dinoflagellate</name>
    <dbReference type="NCBI Taxonomy" id="2966"/>
    <lineage>
        <taxon>Eukaryota</taxon>
        <taxon>Sar</taxon>
        <taxon>Alveolata</taxon>
        <taxon>Dinophyceae</taxon>
        <taxon>Noctilucales</taxon>
        <taxon>Noctilucaceae</taxon>
        <taxon>Noctiluca</taxon>
    </lineage>
</organism>
<dbReference type="AlphaFoldDB" id="A0A7S1FAV3"/>
<feature type="compositionally biased region" description="Basic and acidic residues" evidence="1">
    <location>
        <begin position="543"/>
        <end position="555"/>
    </location>
</feature>
<dbReference type="EMBL" id="HBFQ01042913">
    <property type="protein sequence ID" value="CAD8856053.1"/>
    <property type="molecule type" value="Transcribed_RNA"/>
</dbReference>
<feature type="region of interest" description="Disordered" evidence="1">
    <location>
        <begin position="511"/>
        <end position="566"/>
    </location>
</feature>
<protein>
    <submittedName>
        <fullName evidence="2">Uncharacterized protein</fullName>
    </submittedName>
</protein>
<reference evidence="2" key="1">
    <citation type="submission" date="2021-01" db="EMBL/GenBank/DDBJ databases">
        <authorList>
            <person name="Corre E."/>
            <person name="Pelletier E."/>
            <person name="Niang G."/>
            <person name="Scheremetjew M."/>
            <person name="Finn R."/>
            <person name="Kale V."/>
            <person name="Holt S."/>
            <person name="Cochrane G."/>
            <person name="Meng A."/>
            <person name="Brown T."/>
            <person name="Cohen L."/>
        </authorList>
    </citation>
    <scope>NUCLEOTIDE SEQUENCE</scope>
</reference>
<sequence>MCDAGPREGVHAGRSLDTQEKRLSAVRYHILYWESADFAGIQFSSNGRRDGPARCHACASIVDAWRWRMDNMQGSLRVCAHPGTSTFRPEIVDFSCLSPGMCIEYNLRVFERYNNAVGSQILTEETVIGAAMDAHRHGVASETSGVTVRDFGTFHGTNNAVHVGWLQDYVGAIRRSAEDVGGSAALLMLDKHGIDVGSFGVSTPMFAHSPANPIREVVVLLGGPKGIEDAPLATILQVCNDAIHLTLRVRLPGGRQHSYVALGDLLGYHDRGFLMPILEDARHLGTEKYTEWFRTVSATLDRFANTGHSLSDKKGMLRGFVKGIREELGGMKQAEVGLPGPIDELRTTPLDVERRLAVVEAVGLLPPITWRVRQGVLAIEPHRALALVYRVEGEASLALSMGAPLPDPWGLLGELLEASRTQTPPAENATVVAVAEALTSTRAVWERGRVGMAAPEFWEDVRAVRNLPCVEAVKLLRELKVRGARPAHGLTTEAEIRASWLEGDSANALREASNLQTSRMVRTSARPKPKQPSMPPPQSVLPERSEEWPRPESSHGWHALKRQKTA</sequence>
<evidence type="ECO:0000313" key="2">
    <source>
        <dbReference type="EMBL" id="CAD8856053.1"/>
    </source>
</evidence>
<feature type="compositionally biased region" description="Pro residues" evidence="1">
    <location>
        <begin position="530"/>
        <end position="539"/>
    </location>
</feature>
<gene>
    <name evidence="2" type="ORF">NSCI0253_LOCUS30405</name>
</gene>
<name>A0A7S1FAV3_NOCSC</name>
<proteinExistence type="predicted"/>